<reference evidence="2 3" key="1">
    <citation type="journal article" date="2014" name="Genome Announc.">
        <title>Draft Genome Sequences of Marine Flavobacterium Algibacter lectus Strains SS8 and NR4.</title>
        <authorList>
            <person name="Takatani N."/>
            <person name="Nakanishi M."/>
            <person name="Meirelles P."/>
            <person name="Mino S."/>
            <person name="Suda W."/>
            <person name="Oshima K."/>
            <person name="Hattori M."/>
            <person name="Ohkuma M."/>
            <person name="Hosokawa M."/>
            <person name="Miyashita K."/>
            <person name="Thompson F.L."/>
            <person name="Niwa A."/>
            <person name="Sawabe T."/>
            <person name="Sawabe T."/>
        </authorList>
    </citation>
    <scope>NUCLEOTIDE SEQUENCE [LARGE SCALE GENOMIC DNA]</scope>
    <source>
        <strain evidence="3">JCM19274</strain>
    </source>
</reference>
<dbReference type="InterPro" id="IPR016833">
    <property type="entry name" value="Put_Na-Bile_cotransptr"/>
</dbReference>
<comment type="caution">
    <text evidence="2">The sequence shown here is derived from an EMBL/GenBank/DDBJ whole genome shotgun (WGS) entry which is preliminary data.</text>
</comment>
<dbReference type="Pfam" id="PF13593">
    <property type="entry name" value="SBF_like"/>
    <property type="match status" value="1"/>
</dbReference>
<accession>A0A090WPZ6</accession>
<dbReference type="AlphaFoldDB" id="A0A090WPZ6"/>
<keyword evidence="1" id="KW-0812">Transmembrane</keyword>
<keyword evidence="1" id="KW-1133">Transmembrane helix</keyword>
<evidence type="ECO:0000313" key="3">
    <source>
        <dbReference type="Proteomes" id="UP000029643"/>
    </source>
</evidence>
<name>A0A090WPZ6_9FLAO</name>
<dbReference type="Proteomes" id="UP000029643">
    <property type="component" value="Unassembled WGS sequence"/>
</dbReference>
<dbReference type="InterPro" id="IPR038770">
    <property type="entry name" value="Na+/solute_symporter_sf"/>
</dbReference>
<dbReference type="EMBL" id="BBNU01000002">
    <property type="protein sequence ID" value="GAL78303.1"/>
    <property type="molecule type" value="Genomic_DNA"/>
</dbReference>
<proteinExistence type="predicted"/>
<protein>
    <submittedName>
        <fullName evidence="2">Sodium/bile acid symporter family</fullName>
    </submittedName>
</protein>
<gene>
    <name evidence="2" type="ORF">JCM19274_4802</name>
</gene>
<organism evidence="2 3">
    <name type="scientific">Algibacter lectus</name>
    <dbReference type="NCBI Taxonomy" id="221126"/>
    <lineage>
        <taxon>Bacteria</taxon>
        <taxon>Pseudomonadati</taxon>
        <taxon>Bacteroidota</taxon>
        <taxon>Flavobacteriia</taxon>
        <taxon>Flavobacteriales</taxon>
        <taxon>Flavobacteriaceae</taxon>
        <taxon>Algibacter</taxon>
    </lineage>
</organism>
<sequence length="54" mass="5413">MVGVLFLAALPSTVSSSVVMVSMAKGNIPAAIFNASISGIIGVALTPLWMGAFC</sequence>
<evidence type="ECO:0000313" key="2">
    <source>
        <dbReference type="EMBL" id="GAL78303.1"/>
    </source>
</evidence>
<keyword evidence="1" id="KW-0472">Membrane</keyword>
<feature type="transmembrane region" description="Helical" evidence="1">
    <location>
        <begin position="32"/>
        <end position="53"/>
    </location>
</feature>
<evidence type="ECO:0000256" key="1">
    <source>
        <dbReference type="SAM" id="Phobius"/>
    </source>
</evidence>
<dbReference type="Gene3D" id="1.20.1530.20">
    <property type="match status" value="1"/>
</dbReference>